<dbReference type="InterPro" id="IPR037050">
    <property type="entry name" value="DUF1254_sf"/>
</dbReference>
<keyword evidence="1" id="KW-1133">Transmembrane helix</keyword>
<proteinExistence type="predicted"/>
<dbReference type="Gene3D" id="2.60.40.1610">
    <property type="entry name" value="Domain of unknown function DUF1254"/>
    <property type="match status" value="1"/>
</dbReference>
<evidence type="ECO:0000256" key="1">
    <source>
        <dbReference type="SAM" id="Phobius"/>
    </source>
</evidence>
<feature type="transmembrane region" description="Helical" evidence="1">
    <location>
        <begin position="29"/>
        <end position="49"/>
    </location>
</feature>
<feature type="domain" description="DUF1254" evidence="3">
    <location>
        <begin position="145"/>
        <end position="262"/>
    </location>
</feature>
<reference evidence="4 5" key="1">
    <citation type="submission" date="2019-01" db="EMBL/GenBank/DDBJ databases">
        <title>Coherence of Microcystis species and biogeography revealed through population genomics.</title>
        <authorList>
            <person name="Perez-Carrascal O.M."/>
            <person name="Terrat Y."/>
            <person name="Giani A."/>
            <person name="Fortin N."/>
            <person name="Tromas N."/>
            <person name="Shapiro B.J."/>
        </authorList>
    </citation>
    <scope>NUCLEOTIDE SEQUENCE [LARGE SCALE GENOMIC DNA]</scope>
    <source>
        <strain evidence="4">Ma_QC_C_20070703_M131</strain>
    </source>
</reference>
<organism evidence="4 5">
    <name type="scientific">Microcystis aeruginosa Ma_QC_C_20070703_M131</name>
    <dbReference type="NCBI Taxonomy" id="2486263"/>
    <lineage>
        <taxon>Bacteria</taxon>
        <taxon>Bacillati</taxon>
        <taxon>Cyanobacteriota</taxon>
        <taxon>Cyanophyceae</taxon>
        <taxon>Oscillatoriophycideae</taxon>
        <taxon>Chroococcales</taxon>
        <taxon>Microcystaceae</taxon>
        <taxon>Microcystis</taxon>
    </lineage>
</organism>
<protein>
    <submittedName>
        <fullName evidence="4">DUF1254 domain-containing protein</fullName>
    </submittedName>
</protein>
<dbReference type="InterPro" id="IPR010621">
    <property type="entry name" value="DUF1214"/>
</dbReference>
<dbReference type="PANTHER" id="PTHR36509">
    <property type="entry name" value="BLL3101 PROTEIN"/>
    <property type="match status" value="1"/>
</dbReference>
<name>A0A551YKP9_MICAE</name>
<evidence type="ECO:0000313" key="5">
    <source>
        <dbReference type="Proteomes" id="UP000316443"/>
    </source>
</evidence>
<sequence length="536" mass="59790">MLRNLKKLLDPAGIRIAARFFRLTERAPLVAVVLVFVTVSSLIAAYPSIGQSLSGSPADPRFQFSTPLPPGIASPARVETRLGRLNFFDGFPDKATADKLFDNLDFQRAVQAYLLAIPAVNQVANRNAIRTLGPVNTVVPIFEELLDSRSIFLTANDNTVYSWAWIDLKNGPIVLEVPPKVLGTINDLWFRWVIDVGITGPDKGEGGKYLLLPPGYTGEVPSGYTVVRSPTFNLWVPWRSFLVNGDPKPGVELVKKFTKIYPLTDTNNPKPLNFVDMSGKPFNTVAPADYRFWEFLNQAVQEEPSESLDQIRLGYYAAIGIEKGKPFAPDARMKKILTEAAAVGDATARAIAFHMRDKNAYYYANSHWELPFIGGYQFQTQPGVLNLDAYIYYYFMATGVTPAMEEKMVGRGSQYAWTARDAQGNPLDGGKSYRLHLPPNVPVKDFWSVILYSNQTRSMIQTDQRFPSVSSQTKGLLSNPDGSVDVYFGPKAPAGKEKNWIQTIPGTGWNTILRLYGPLEPWFNQSWRPGEIKVMK</sequence>
<evidence type="ECO:0000259" key="2">
    <source>
        <dbReference type="Pfam" id="PF06742"/>
    </source>
</evidence>
<dbReference type="PANTHER" id="PTHR36509:SF3">
    <property type="entry name" value="SIGNAL PEPTIDE PROTEIN"/>
    <property type="match status" value="1"/>
</dbReference>
<dbReference type="Pfam" id="PF06863">
    <property type="entry name" value="DUF1254"/>
    <property type="match status" value="1"/>
</dbReference>
<comment type="caution">
    <text evidence="4">The sequence shown here is derived from an EMBL/GenBank/DDBJ whole genome shotgun (WGS) entry which is preliminary data.</text>
</comment>
<dbReference type="InterPro" id="IPR010679">
    <property type="entry name" value="DUF1254"/>
</dbReference>
<keyword evidence="1" id="KW-0472">Membrane</keyword>
<dbReference type="Gene3D" id="1.10.3360.10">
    <property type="entry name" value="VPA0735-like domain"/>
    <property type="match status" value="1"/>
</dbReference>
<feature type="domain" description="DUF1214" evidence="2">
    <location>
        <begin position="413"/>
        <end position="519"/>
    </location>
</feature>
<gene>
    <name evidence="4" type="ORF">EWV85_02505</name>
</gene>
<dbReference type="AlphaFoldDB" id="A0A551YKP9"/>
<accession>A0A551YKP9</accession>
<keyword evidence="1" id="KW-0812">Transmembrane</keyword>
<dbReference type="SUPFAM" id="SSF160935">
    <property type="entry name" value="VPA0735-like"/>
    <property type="match status" value="1"/>
</dbReference>
<dbReference type="Gene3D" id="2.60.120.600">
    <property type="entry name" value="Domain of unknown function DUF1214, C-terminal domain"/>
    <property type="match status" value="1"/>
</dbReference>
<evidence type="ECO:0000313" key="4">
    <source>
        <dbReference type="EMBL" id="TRT61553.1"/>
    </source>
</evidence>
<dbReference type="Proteomes" id="UP000316443">
    <property type="component" value="Unassembled WGS sequence"/>
</dbReference>
<evidence type="ECO:0000259" key="3">
    <source>
        <dbReference type="Pfam" id="PF06863"/>
    </source>
</evidence>
<dbReference type="EMBL" id="SFCA01000029">
    <property type="protein sequence ID" value="TRT61553.1"/>
    <property type="molecule type" value="Genomic_DNA"/>
</dbReference>
<dbReference type="Pfam" id="PF06742">
    <property type="entry name" value="DUF1214"/>
    <property type="match status" value="1"/>
</dbReference>
<dbReference type="InterPro" id="IPR037049">
    <property type="entry name" value="DUF1214_C_sf"/>
</dbReference>